<dbReference type="EMBL" id="JH687845">
    <property type="protein sequence ID" value="EJD37195.1"/>
    <property type="molecule type" value="Genomic_DNA"/>
</dbReference>
<organism evidence="1 2">
    <name type="scientific">Auricularia subglabra (strain TFB-10046 / SS5)</name>
    <name type="common">White-rot fungus</name>
    <name type="synonym">Auricularia delicata (strain TFB10046)</name>
    <dbReference type="NCBI Taxonomy" id="717982"/>
    <lineage>
        <taxon>Eukaryota</taxon>
        <taxon>Fungi</taxon>
        <taxon>Dikarya</taxon>
        <taxon>Basidiomycota</taxon>
        <taxon>Agaricomycotina</taxon>
        <taxon>Agaricomycetes</taxon>
        <taxon>Auriculariales</taxon>
        <taxon>Auriculariaceae</taxon>
        <taxon>Auricularia</taxon>
    </lineage>
</organism>
<accession>J0DAF3</accession>
<gene>
    <name evidence="1" type="ORF">AURDEDRAFT_116899</name>
</gene>
<keyword evidence="2" id="KW-1185">Reference proteome</keyword>
<dbReference type="KEGG" id="adl:AURDEDRAFT_116899"/>
<sequence length="278" mass="30110">MATSSKEDDAGSIGQAIAVRAAFPDSVPRACSPRLPSRLLRRVVCFKVIARATIATDNSLLARSLAQKSPSLTSWPPGHRVQAGIVDDPTLARSRAPGRSVLPCRAVTGCIIASTFSRKRLVHAVLNLACGRAWSGATRILSYAAILPKRIGAGALRARSSCDGGYPSEVVQYQWTSELVRAASIETAYPPLVPPRLPAFTFRTTRAYNRPGAHSKHAPQLRARTQRNSWESADVKPWQYLAGLLVENRKRLGIIPERSSEPLSAYVGVAVCKADRYG</sequence>
<protein>
    <submittedName>
        <fullName evidence="1">Uncharacterized protein</fullName>
    </submittedName>
</protein>
<evidence type="ECO:0000313" key="1">
    <source>
        <dbReference type="EMBL" id="EJD37195.1"/>
    </source>
</evidence>
<proteinExistence type="predicted"/>
<dbReference type="Proteomes" id="UP000006514">
    <property type="component" value="Unassembled WGS sequence"/>
</dbReference>
<reference evidence="2" key="1">
    <citation type="journal article" date="2012" name="Science">
        <title>The Paleozoic origin of enzymatic lignin decomposition reconstructed from 31 fungal genomes.</title>
        <authorList>
            <person name="Floudas D."/>
            <person name="Binder M."/>
            <person name="Riley R."/>
            <person name="Barry K."/>
            <person name="Blanchette R.A."/>
            <person name="Henrissat B."/>
            <person name="Martinez A.T."/>
            <person name="Otillar R."/>
            <person name="Spatafora J.W."/>
            <person name="Yadav J.S."/>
            <person name="Aerts A."/>
            <person name="Benoit I."/>
            <person name="Boyd A."/>
            <person name="Carlson A."/>
            <person name="Copeland A."/>
            <person name="Coutinho P.M."/>
            <person name="de Vries R.P."/>
            <person name="Ferreira P."/>
            <person name="Findley K."/>
            <person name="Foster B."/>
            <person name="Gaskell J."/>
            <person name="Glotzer D."/>
            <person name="Gorecki P."/>
            <person name="Heitman J."/>
            <person name="Hesse C."/>
            <person name="Hori C."/>
            <person name="Igarashi K."/>
            <person name="Jurgens J.A."/>
            <person name="Kallen N."/>
            <person name="Kersten P."/>
            <person name="Kohler A."/>
            <person name="Kuees U."/>
            <person name="Kumar T.K.A."/>
            <person name="Kuo A."/>
            <person name="LaButti K."/>
            <person name="Larrondo L.F."/>
            <person name="Lindquist E."/>
            <person name="Ling A."/>
            <person name="Lombard V."/>
            <person name="Lucas S."/>
            <person name="Lundell T."/>
            <person name="Martin R."/>
            <person name="McLaughlin D.J."/>
            <person name="Morgenstern I."/>
            <person name="Morin E."/>
            <person name="Murat C."/>
            <person name="Nagy L.G."/>
            <person name="Nolan M."/>
            <person name="Ohm R.A."/>
            <person name="Patyshakuliyeva A."/>
            <person name="Rokas A."/>
            <person name="Ruiz-Duenas F.J."/>
            <person name="Sabat G."/>
            <person name="Salamov A."/>
            <person name="Samejima M."/>
            <person name="Schmutz J."/>
            <person name="Slot J.C."/>
            <person name="St John F."/>
            <person name="Stenlid J."/>
            <person name="Sun H."/>
            <person name="Sun S."/>
            <person name="Syed K."/>
            <person name="Tsang A."/>
            <person name="Wiebenga A."/>
            <person name="Young D."/>
            <person name="Pisabarro A."/>
            <person name="Eastwood D.C."/>
            <person name="Martin F."/>
            <person name="Cullen D."/>
            <person name="Grigoriev I.V."/>
            <person name="Hibbett D.S."/>
        </authorList>
    </citation>
    <scope>NUCLEOTIDE SEQUENCE [LARGE SCALE GENOMIC DNA]</scope>
    <source>
        <strain evidence="2">TFB10046</strain>
    </source>
</reference>
<dbReference type="AlphaFoldDB" id="J0DAF3"/>
<dbReference type="InParanoid" id="J0DAF3"/>
<evidence type="ECO:0000313" key="2">
    <source>
        <dbReference type="Proteomes" id="UP000006514"/>
    </source>
</evidence>
<name>J0DAF3_AURST</name>